<gene>
    <name evidence="1" type="ORF">GUJ93_ZPchr0005g16207</name>
</gene>
<dbReference type="AlphaFoldDB" id="A0A8J5W214"/>
<name>A0A8J5W214_ZIZPA</name>
<protein>
    <submittedName>
        <fullName evidence="1">Uncharacterized protein</fullName>
    </submittedName>
</protein>
<dbReference type="EMBL" id="JAAALK010000284">
    <property type="protein sequence ID" value="KAG8069289.1"/>
    <property type="molecule type" value="Genomic_DNA"/>
</dbReference>
<organism evidence="1 2">
    <name type="scientific">Zizania palustris</name>
    <name type="common">Northern wild rice</name>
    <dbReference type="NCBI Taxonomy" id="103762"/>
    <lineage>
        <taxon>Eukaryota</taxon>
        <taxon>Viridiplantae</taxon>
        <taxon>Streptophyta</taxon>
        <taxon>Embryophyta</taxon>
        <taxon>Tracheophyta</taxon>
        <taxon>Spermatophyta</taxon>
        <taxon>Magnoliopsida</taxon>
        <taxon>Liliopsida</taxon>
        <taxon>Poales</taxon>
        <taxon>Poaceae</taxon>
        <taxon>BOP clade</taxon>
        <taxon>Oryzoideae</taxon>
        <taxon>Oryzeae</taxon>
        <taxon>Zizaniinae</taxon>
        <taxon>Zizania</taxon>
    </lineage>
</organism>
<reference evidence="1" key="2">
    <citation type="submission" date="2021-02" db="EMBL/GenBank/DDBJ databases">
        <authorList>
            <person name="Kimball J.A."/>
            <person name="Haas M.W."/>
            <person name="Macchietto M."/>
            <person name="Kono T."/>
            <person name="Duquette J."/>
            <person name="Shao M."/>
        </authorList>
    </citation>
    <scope>NUCLEOTIDE SEQUENCE</scope>
    <source>
        <tissue evidence="1">Fresh leaf tissue</tissue>
    </source>
</reference>
<proteinExistence type="predicted"/>
<reference evidence="1" key="1">
    <citation type="journal article" date="2021" name="bioRxiv">
        <title>Whole Genome Assembly and Annotation of Northern Wild Rice, Zizania palustris L., Supports a Whole Genome Duplication in the Zizania Genus.</title>
        <authorList>
            <person name="Haas M."/>
            <person name="Kono T."/>
            <person name="Macchietto M."/>
            <person name="Millas R."/>
            <person name="McGilp L."/>
            <person name="Shao M."/>
            <person name="Duquette J."/>
            <person name="Hirsch C.N."/>
            <person name="Kimball J."/>
        </authorList>
    </citation>
    <scope>NUCLEOTIDE SEQUENCE</scope>
    <source>
        <tissue evidence="1">Fresh leaf tissue</tissue>
    </source>
</reference>
<dbReference type="Proteomes" id="UP000729402">
    <property type="component" value="Unassembled WGS sequence"/>
</dbReference>
<comment type="caution">
    <text evidence="1">The sequence shown here is derived from an EMBL/GenBank/DDBJ whole genome shotgun (WGS) entry which is preliminary data.</text>
</comment>
<sequence>MESTGIKKCHSGLNLSLAVPGHVFNLFSISDGGSDPSGHSNGNAAAMAVHLDINDPASRGEENLEVPGGAVEVKEDEENGGVRSQHLKNTQLSEYRLKHRIDSVS</sequence>
<evidence type="ECO:0000313" key="1">
    <source>
        <dbReference type="EMBL" id="KAG8069289.1"/>
    </source>
</evidence>
<accession>A0A8J5W214</accession>
<evidence type="ECO:0000313" key="2">
    <source>
        <dbReference type="Proteomes" id="UP000729402"/>
    </source>
</evidence>
<keyword evidence="2" id="KW-1185">Reference proteome</keyword>